<dbReference type="Pfam" id="PF15571">
    <property type="entry name" value="Imm44"/>
    <property type="match status" value="1"/>
</dbReference>
<dbReference type="AlphaFoldDB" id="A0AAW6ECH6"/>
<proteinExistence type="predicted"/>
<reference evidence="1" key="1">
    <citation type="submission" date="2023-01" db="EMBL/GenBank/DDBJ databases">
        <title>Human gut microbiome strain richness.</title>
        <authorList>
            <person name="Chen-Liaw A."/>
        </authorList>
    </citation>
    <scope>NUCLEOTIDE SEQUENCE</scope>
    <source>
        <strain evidence="1">1001275st1_F4_1001275B_160808</strain>
    </source>
</reference>
<dbReference type="Proteomes" id="UP001211015">
    <property type="component" value="Unassembled WGS sequence"/>
</dbReference>
<dbReference type="RefSeq" id="WP_195389004.1">
    <property type="nucleotide sequence ID" value="NZ_JADNGL010000020.1"/>
</dbReference>
<evidence type="ECO:0000313" key="1">
    <source>
        <dbReference type="EMBL" id="MDB8745846.1"/>
    </source>
</evidence>
<dbReference type="InterPro" id="IPR029078">
    <property type="entry name" value="Imm44"/>
</dbReference>
<dbReference type="EMBL" id="JAQMLV010000021">
    <property type="protein sequence ID" value="MDB8745846.1"/>
    <property type="molecule type" value="Genomic_DNA"/>
</dbReference>
<comment type="caution">
    <text evidence="1">The sequence shown here is derived from an EMBL/GenBank/DDBJ whole genome shotgun (WGS) entry which is preliminary data.</text>
</comment>
<name>A0AAW6ECH6_9FIRM</name>
<organism evidence="1 2">
    <name type="scientific">Ruminococcus bicirculans</name>
    <name type="common">ex Wegman et al. 2014</name>
    <dbReference type="NCBI Taxonomy" id="1160721"/>
    <lineage>
        <taxon>Bacteria</taxon>
        <taxon>Bacillati</taxon>
        <taxon>Bacillota</taxon>
        <taxon>Clostridia</taxon>
        <taxon>Eubacteriales</taxon>
        <taxon>Oscillospiraceae</taxon>
        <taxon>Ruminococcus</taxon>
    </lineage>
</organism>
<gene>
    <name evidence="1" type="ORF">PNU62_12525</name>
</gene>
<accession>A0AAW6ECH6</accession>
<evidence type="ECO:0000313" key="2">
    <source>
        <dbReference type="Proteomes" id="UP001211015"/>
    </source>
</evidence>
<protein>
    <submittedName>
        <fullName evidence="1">Imm44 family immunity protein</fullName>
    </submittedName>
</protein>
<sequence length="137" mass="16028">MKLFISVEASNSAAFIINDIRKIIENKMGKIEVCDYTNNIESIGIIINSWNQSDLNFGHGKERKYINYKQRFADIRLNIPYDEFLSADKQKRFEMVKKNIYDSIRVVDERINKKKGCSFDGDRLIADIETKLKNLEL</sequence>